<dbReference type="PIRSF" id="PIRSF006019">
    <property type="entry name" value="dCMP_deaminase"/>
    <property type="match status" value="1"/>
</dbReference>
<feature type="domain" description="CMP/dCMP-type deaminase" evidence="9">
    <location>
        <begin position="10"/>
        <end position="136"/>
    </location>
</feature>
<dbReference type="GO" id="GO:0005737">
    <property type="term" value="C:cytoplasm"/>
    <property type="evidence" value="ECO:0007669"/>
    <property type="project" value="TreeGrafter"/>
</dbReference>
<dbReference type="PANTHER" id="PTHR11086">
    <property type="entry name" value="DEOXYCYTIDYLATE DEAMINASE-RELATED"/>
    <property type="match status" value="1"/>
</dbReference>
<dbReference type="InterPro" id="IPR013404">
    <property type="entry name" value="Competence_ComEB"/>
</dbReference>
<reference evidence="10 11" key="1">
    <citation type="journal article" date="2015" name="Genome Announc.">
        <title>Expanding the biotechnology potential of lactobacilli through comparative genomics of 213 strains and associated genera.</title>
        <authorList>
            <person name="Sun Z."/>
            <person name="Harris H.M."/>
            <person name="McCann A."/>
            <person name="Guo C."/>
            <person name="Argimon S."/>
            <person name="Zhang W."/>
            <person name="Yang X."/>
            <person name="Jeffery I.B."/>
            <person name="Cooney J.C."/>
            <person name="Kagawa T.F."/>
            <person name="Liu W."/>
            <person name="Song Y."/>
            <person name="Salvetti E."/>
            <person name="Wrobel A."/>
            <person name="Rasinkangas P."/>
            <person name="Parkhill J."/>
            <person name="Rea M.C."/>
            <person name="O'Sullivan O."/>
            <person name="Ritari J."/>
            <person name="Douillard F.P."/>
            <person name="Paul Ross R."/>
            <person name="Yang R."/>
            <person name="Briner A.E."/>
            <person name="Felis G.E."/>
            <person name="de Vos W.M."/>
            <person name="Barrangou R."/>
            <person name="Klaenhammer T.R."/>
            <person name="Caufield P.W."/>
            <person name="Cui Y."/>
            <person name="Zhang H."/>
            <person name="O'Toole P.W."/>
        </authorList>
    </citation>
    <scope>NUCLEOTIDE SEQUENCE [LARGE SCALE GENOMIC DNA]</scope>
    <source>
        <strain evidence="10 11">DSM 20001</strain>
    </source>
</reference>
<keyword evidence="5 8" id="KW-0862">Zinc</keyword>
<dbReference type="AlphaFoldDB" id="A0A0R1F4E3"/>
<dbReference type="RefSeq" id="WP_010009681.1">
    <property type="nucleotide sequence ID" value="NZ_AZCN01000116.1"/>
</dbReference>
<dbReference type="EMBL" id="AZCN01000116">
    <property type="protein sequence ID" value="KRK14018.1"/>
    <property type="molecule type" value="Genomic_DNA"/>
</dbReference>
<dbReference type="InterPro" id="IPR016473">
    <property type="entry name" value="dCMP_deaminase"/>
</dbReference>
<dbReference type="NCBIfam" id="TIGR02571">
    <property type="entry name" value="ComEB"/>
    <property type="match status" value="1"/>
</dbReference>
<feature type="active site" description="Proton donor" evidence="7">
    <location>
        <position position="77"/>
    </location>
</feature>
<gene>
    <name evidence="10" type="ORF">FD22_GL000290</name>
</gene>
<dbReference type="Gene3D" id="3.40.140.10">
    <property type="entry name" value="Cytidine Deaminase, domain 2"/>
    <property type="match status" value="1"/>
</dbReference>
<dbReference type="PANTHER" id="PTHR11086:SF18">
    <property type="entry name" value="DEOXYCYTIDYLATE DEAMINASE"/>
    <property type="match status" value="1"/>
</dbReference>
<comment type="caution">
    <text evidence="10">The sequence shown here is derived from an EMBL/GenBank/DDBJ whole genome shotgun (WGS) entry which is preliminary data.</text>
</comment>
<dbReference type="GeneID" id="65916905"/>
<dbReference type="PATRIC" id="fig|913848.6.peg.289"/>
<dbReference type="GO" id="GO:0008270">
    <property type="term" value="F:zinc ion binding"/>
    <property type="evidence" value="ECO:0007669"/>
    <property type="project" value="InterPro"/>
</dbReference>
<dbReference type="CDD" id="cd01286">
    <property type="entry name" value="deoxycytidylate_deaminase"/>
    <property type="match status" value="1"/>
</dbReference>
<comment type="cofactor">
    <cofactor evidence="1 8">
        <name>Zn(2+)</name>
        <dbReference type="ChEBI" id="CHEBI:29105"/>
    </cofactor>
</comment>
<dbReference type="Pfam" id="PF00383">
    <property type="entry name" value="dCMP_cyt_deam_1"/>
    <property type="match status" value="1"/>
</dbReference>
<feature type="binding site" evidence="8">
    <location>
        <position position="75"/>
    </location>
    <ligand>
        <name>Zn(2+)</name>
        <dbReference type="ChEBI" id="CHEBI:29105"/>
        <note>catalytic</note>
    </ligand>
</feature>
<feature type="binding site" evidence="8">
    <location>
        <position position="106"/>
    </location>
    <ligand>
        <name>Zn(2+)</name>
        <dbReference type="ChEBI" id="CHEBI:29105"/>
        <note>catalytic</note>
    </ligand>
</feature>
<evidence type="ECO:0000256" key="7">
    <source>
        <dbReference type="PIRSR" id="PIRSR006019-1"/>
    </source>
</evidence>
<evidence type="ECO:0000256" key="8">
    <source>
        <dbReference type="PIRSR" id="PIRSR006019-2"/>
    </source>
</evidence>
<evidence type="ECO:0000256" key="5">
    <source>
        <dbReference type="ARBA" id="ARBA00022833"/>
    </source>
</evidence>
<dbReference type="InterPro" id="IPR002125">
    <property type="entry name" value="CMP_dCMP_dom"/>
</dbReference>
<keyword evidence="3 8" id="KW-0479">Metal-binding</keyword>
<evidence type="ECO:0000256" key="3">
    <source>
        <dbReference type="ARBA" id="ARBA00022723"/>
    </source>
</evidence>
<dbReference type="SUPFAM" id="SSF53927">
    <property type="entry name" value="Cytidine deaminase-like"/>
    <property type="match status" value="1"/>
</dbReference>
<dbReference type="InterPro" id="IPR035105">
    <property type="entry name" value="Deoxycytidylate_deaminase_dom"/>
</dbReference>
<dbReference type="InterPro" id="IPR015517">
    <property type="entry name" value="dCMP_deaminase-rel"/>
</dbReference>
<dbReference type="PROSITE" id="PS51747">
    <property type="entry name" value="CYT_DCMP_DEAMINASES_2"/>
    <property type="match status" value="1"/>
</dbReference>
<dbReference type="Proteomes" id="UP000051181">
    <property type="component" value="Unassembled WGS sequence"/>
</dbReference>
<proteinExistence type="inferred from homology"/>
<accession>A0A0R1F4E3</accession>
<dbReference type="eggNOG" id="COG2131">
    <property type="taxonomic scope" value="Bacteria"/>
</dbReference>
<dbReference type="InterPro" id="IPR016193">
    <property type="entry name" value="Cytidine_deaminase-like"/>
</dbReference>
<dbReference type="GO" id="GO:0004132">
    <property type="term" value="F:dCMP deaminase activity"/>
    <property type="evidence" value="ECO:0007669"/>
    <property type="project" value="InterPro"/>
</dbReference>
<dbReference type="PROSITE" id="PS00903">
    <property type="entry name" value="CYT_DCMP_DEAMINASES_1"/>
    <property type="match status" value="1"/>
</dbReference>
<organism evidence="10 11">
    <name type="scientific">Loigolactobacillus coryniformis subsp. coryniformis KCTC 3167 = DSM 20001</name>
    <dbReference type="NCBI Taxonomy" id="913848"/>
    <lineage>
        <taxon>Bacteria</taxon>
        <taxon>Bacillati</taxon>
        <taxon>Bacillota</taxon>
        <taxon>Bacilli</taxon>
        <taxon>Lactobacillales</taxon>
        <taxon>Lactobacillaceae</taxon>
        <taxon>Loigolactobacillus</taxon>
    </lineage>
</organism>
<sequence length="163" mass="18267">MDSVQTKRMPWDQYFMTQAILSSLRSTCPRATVGAAIVRDRRVIASGYNGSVSGDDHCIDVGCYIVDGHCLRTIHAEMNAILQCAKFGAATEGAEIYVTHFPCLQCTKMLIQAGIKTINYLKDYHDDEYAQALIKKSGVELNQIKLDAAYFDQFDLNQLFSQR</sequence>
<evidence type="ECO:0000256" key="2">
    <source>
        <dbReference type="ARBA" id="ARBA00006576"/>
    </source>
</evidence>
<feature type="binding site" evidence="8">
    <location>
        <position position="103"/>
    </location>
    <ligand>
        <name>Zn(2+)</name>
        <dbReference type="ChEBI" id="CHEBI:29105"/>
        <note>catalytic</note>
    </ligand>
</feature>
<protein>
    <recommendedName>
        <fullName evidence="6">ComE operon protein 2</fullName>
    </recommendedName>
</protein>
<keyword evidence="4" id="KW-0378">Hydrolase</keyword>
<name>A0A0R1F4E3_9LACO</name>
<dbReference type="InterPro" id="IPR016192">
    <property type="entry name" value="APOBEC/CMP_deaminase_Zn-bd"/>
</dbReference>
<evidence type="ECO:0000313" key="10">
    <source>
        <dbReference type="EMBL" id="KRK14018.1"/>
    </source>
</evidence>
<dbReference type="GO" id="GO:0006220">
    <property type="term" value="P:pyrimidine nucleotide metabolic process"/>
    <property type="evidence" value="ECO:0007669"/>
    <property type="project" value="InterPro"/>
</dbReference>
<evidence type="ECO:0000256" key="6">
    <source>
        <dbReference type="NCBIfam" id="TIGR02571"/>
    </source>
</evidence>
<evidence type="ECO:0000256" key="4">
    <source>
        <dbReference type="ARBA" id="ARBA00022801"/>
    </source>
</evidence>
<evidence type="ECO:0000259" key="9">
    <source>
        <dbReference type="PROSITE" id="PS51747"/>
    </source>
</evidence>
<evidence type="ECO:0000313" key="11">
    <source>
        <dbReference type="Proteomes" id="UP000051181"/>
    </source>
</evidence>
<comment type="similarity">
    <text evidence="2">Belongs to the cytidine and deoxycytidylate deaminase family.</text>
</comment>
<evidence type="ECO:0000256" key="1">
    <source>
        <dbReference type="ARBA" id="ARBA00001947"/>
    </source>
</evidence>